<proteinExistence type="predicted"/>
<dbReference type="Proteomes" id="UP001432322">
    <property type="component" value="Unassembled WGS sequence"/>
</dbReference>
<accession>A0AAV5VWK2</accession>
<feature type="non-terminal residue" evidence="1">
    <location>
        <position position="1"/>
    </location>
</feature>
<keyword evidence="2" id="KW-1185">Reference proteome</keyword>
<reference evidence="1" key="1">
    <citation type="submission" date="2023-10" db="EMBL/GenBank/DDBJ databases">
        <title>Genome assembly of Pristionchus species.</title>
        <authorList>
            <person name="Yoshida K."/>
            <person name="Sommer R.J."/>
        </authorList>
    </citation>
    <scope>NUCLEOTIDE SEQUENCE</scope>
    <source>
        <strain evidence="1">RS5133</strain>
    </source>
</reference>
<evidence type="ECO:0000313" key="1">
    <source>
        <dbReference type="EMBL" id="GMT22769.1"/>
    </source>
</evidence>
<gene>
    <name evidence="1" type="ORF">PFISCL1PPCAC_14066</name>
</gene>
<sequence length="87" mass="9802">FGRKSSEHFEYRPNENVSMCRIGSIDDPSSCRLNKRLFEEREVLIASGNECGLVQYALVALLKSDICHVPIGYGSEEIGQLIYHRVG</sequence>
<organism evidence="1 2">
    <name type="scientific">Pristionchus fissidentatus</name>
    <dbReference type="NCBI Taxonomy" id="1538716"/>
    <lineage>
        <taxon>Eukaryota</taxon>
        <taxon>Metazoa</taxon>
        <taxon>Ecdysozoa</taxon>
        <taxon>Nematoda</taxon>
        <taxon>Chromadorea</taxon>
        <taxon>Rhabditida</taxon>
        <taxon>Rhabditina</taxon>
        <taxon>Diplogasteromorpha</taxon>
        <taxon>Diplogasteroidea</taxon>
        <taxon>Neodiplogasteridae</taxon>
        <taxon>Pristionchus</taxon>
    </lineage>
</organism>
<dbReference type="EMBL" id="BTSY01000004">
    <property type="protein sequence ID" value="GMT22769.1"/>
    <property type="molecule type" value="Genomic_DNA"/>
</dbReference>
<name>A0AAV5VWK2_9BILA</name>
<evidence type="ECO:0000313" key="2">
    <source>
        <dbReference type="Proteomes" id="UP001432322"/>
    </source>
</evidence>
<protein>
    <submittedName>
        <fullName evidence="1">Uncharacterized protein</fullName>
    </submittedName>
</protein>
<dbReference type="AlphaFoldDB" id="A0AAV5VWK2"/>
<comment type="caution">
    <text evidence="1">The sequence shown here is derived from an EMBL/GenBank/DDBJ whole genome shotgun (WGS) entry which is preliminary data.</text>
</comment>